<proteinExistence type="predicted"/>
<dbReference type="Gene3D" id="1.10.287.130">
    <property type="match status" value="1"/>
</dbReference>
<dbReference type="InterPro" id="IPR005467">
    <property type="entry name" value="His_kinase_dom"/>
</dbReference>
<evidence type="ECO:0000256" key="2">
    <source>
        <dbReference type="ARBA" id="ARBA00012438"/>
    </source>
</evidence>
<feature type="domain" description="Response regulatory" evidence="8">
    <location>
        <begin position="3"/>
        <end position="119"/>
    </location>
</feature>
<reference evidence="9 10" key="1">
    <citation type="submission" date="2023-01" db="EMBL/GenBank/DDBJ databases">
        <title>Novel diversity within Roseofilum (Cyanobacteria; Desertifilaceae) from marine benthic mats with descriptions of four novel species.</title>
        <authorList>
            <person name="Wang Y."/>
            <person name="Berthold D.E."/>
            <person name="Hu J."/>
            <person name="Lefler F.W."/>
            <person name="Laughinghouse H.D. IV."/>
        </authorList>
    </citation>
    <scope>NUCLEOTIDE SEQUENCE [LARGE SCALE GENOMIC DNA]</scope>
    <source>
        <strain evidence="9 10">BLCC-M91</strain>
    </source>
</reference>
<dbReference type="Pfam" id="PF00072">
    <property type="entry name" value="Response_reg"/>
    <property type="match status" value="1"/>
</dbReference>
<comment type="caution">
    <text evidence="9">The sequence shown here is derived from an EMBL/GenBank/DDBJ whole genome shotgun (WGS) entry which is preliminary data.</text>
</comment>
<dbReference type="Gene3D" id="3.40.50.2300">
    <property type="match status" value="1"/>
</dbReference>
<evidence type="ECO:0000256" key="3">
    <source>
        <dbReference type="ARBA" id="ARBA00022553"/>
    </source>
</evidence>
<dbReference type="Pfam" id="PF02518">
    <property type="entry name" value="HATPase_c"/>
    <property type="match status" value="1"/>
</dbReference>
<keyword evidence="4" id="KW-0418">Kinase</keyword>
<comment type="catalytic activity">
    <reaction evidence="1">
        <text>ATP + protein L-histidine = ADP + protein N-phospho-L-histidine.</text>
        <dbReference type="EC" id="2.7.13.3"/>
    </reaction>
</comment>
<dbReference type="InterPro" id="IPR003594">
    <property type="entry name" value="HATPase_dom"/>
</dbReference>
<dbReference type="SUPFAM" id="SSF47384">
    <property type="entry name" value="Homodimeric domain of signal transducing histidine kinase"/>
    <property type="match status" value="1"/>
</dbReference>
<dbReference type="Gene3D" id="3.30.565.10">
    <property type="entry name" value="Histidine kinase-like ATPase, C-terminal domain"/>
    <property type="match status" value="1"/>
</dbReference>
<dbReference type="Pfam" id="PF00512">
    <property type="entry name" value="HisKA"/>
    <property type="match status" value="1"/>
</dbReference>
<dbReference type="InterPro" id="IPR004358">
    <property type="entry name" value="Sig_transdc_His_kin-like_C"/>
</dbReference>
<dbReference type="InterPro" id="IPR036890">
    <property type="entry name" value="HATPase_C_sf"/>
</dbReference>
<gene>
    <name evidence="9" type="ORF">PJF56_20600</name>
</gene>
<dbReference type="SMART" id="SM00388">
    <property type="entry name" value="HisKA"/>
    <property type="match status" value="1"/>
</dbReference>
<evidence type="ECO:0000259" key="7">
    <source>
        <dbReference type="PROSITE" id="PS50109"/>
    </source>
</evidence>
<dbReference type="CDD" id="cd17574">
    <property type="entry name" value="REC_OmpR"/>
    <property type="match status" value="1"/>
</dbReference>
<evidence type="ECO:0000256" key="5">
    <source>
        <dbReference type="ARBA" id="ARBA00023012"/>
    </source>
</evidence>
<dbReference type="InterPro" id="IPR011006">
    <property type="entry name" value="CheY-like_superfamily"/>
</dbReference>
<dbReference type="PANTHER" id="PTHR43547">
    <property type="entry name" value="TWO-COMPONENT HISTIDINE KINASE"/>
    <property type="match status" value="1"/>
</dbReference>
<accession>A0ABT7BRZ8</accession>
<sequence length="371" mass="42257">MKKILVIEDDPDVRDIILDVLEAEQYWVIGAEQGRRGVDLAIAHLPDLIICDVMMPELDGYGVLRELQNQPQTATIPFIFLTAKSTKFDQRQGMELGADDYITKPFMRTELLSAITTRFKKQKLQTDKAQTQLDELRHSISLSLPHELRTPLNGILASSELLQKEFTNLDYPEIMELLDNINISAKRLNRLIVNFLLYADLELIKFDEKRLKSLKKQSTEYPSLAIQEVSRSISKKQPISRASDLNFNLQDANLGMDQKSFIKILEEVLDNAFKFSKAGTPITILSEIEGEFYHLSISDRGRGMSAEQITRLGAYQQFDRKIHEQQGSGLGLSIVKQIVDLYGGNFRIDSVLDRGTTIHILLPRVPEVEFF</sequence>
<dbReference type="PANTHER" id="PTHR43547:SF2">
    <property type="entry name" value="HYBRID SIGNAL TRANSDUCTION HISTIDINE KINASE C"/>
    <property type="match status" value="1"/>
</dbReference>
<dbReference type="PRINTS" id="PR00344">
    <property type="entry name" value="BCTRLSENSOR"/>
</dbReference>
<dbReference type="InterPro" id="IPR001789">
    <property type="entry name" value="Sig_transdc_resp-reg_receiver"/>
</dbReference>
<keyword evidence="3 6" id="KW-0597">Phosphoprotein</keyword>
<organism evidence="9 10">
    <name type="scientific">Roseofilum halophilum BLCC-M91</name>
    <dbReference type="NCBI Taxonomy" id="3022259"/>
    <lineage>
        <taxon>Bacteria</taxon>
        <taxon>Bacillati</taxon>
        <taxon>Cyanobacteriota</taxon>
        <taxon>Cyanophyceae</taxon>
        <taxon>Desertifilales</taxon>
        <taxon>Desertifilaceae</taxon>
        <taxon>Roseofilum</taxon>
        <taxon>Roseofilum halophilum</taxon>
    </lineage>
</organism>
<evidence type="ECO:0000256" key="6">
    <source>
        <dbReference type="PROSITE-ProRule" id="PRU00169"/>
    </source>
</evidence>
<dbReference type="SUPFAM" id="SSF52172">
    <property type="entry name" value="CheY-like"/>
    <property type="match status" value="1"/>
</dbReference>
<dbReference type="CDD" id="cd00082">
    <property type="entry name" value="HisKA"/>
    <property type="match status" value="1"/>
</dbReference>
<feature type="modified residue" description="4-aspartylphosphate" evidence="6">
    <location>
        <position position="52"/>
    </location>
</feature>
<dbReference type="PROSITE" id="PS50109">
    <property type="entry name" value="HIS_KIN"/>
    <property type="match status" value="1"/>
</dbReference>
<evidence type="ECO:0000259" key="8">
    <source>
        <dbReference type="PROSITE" id="PS50110"/>
    </source>
</evidence>
<dbReference type="SMART" id="SM00387">
    <property type="entry name" value="HATPase_c"/>
    <property type="match status" value="1"/>
</dbReference>
<dbReference type="InterPro" id="IPR036097">
    <property type="entry name" value="HisK_dim/P_sf"/>
</dbReference>
<dbReference type="SUPFAM" id="SSF55874">
    <property type="entry name" value="ATPase domain of HSP90 chaperone/DNA topoisomerase II/histidine kinase"/>
    <property type="match status" value="1"/>
</dbReference>
<dbReference type="RefSeq" id="WP_283764565.1">
    <property type="nucleotide sequence ID" value="NZ_JAQPOK010000159.1"/>
</dbReference>
<dbReference type="PROSITE" id="PS50110">
    <property type="entry name" value="RESPONSE_REGULATORY"/>
    <property type="match status" value="1"/>
</dbReference>
<evidence type="ECO:0000256" key="4">
    <source>
        <dbReference type="ARBA" id="ARBA00022777"/>
    </source>
</evidence>
<name>A0ABT7BRZ8_9CYAN</name>
<evidence type="ECO:0000256" key="1">
    <source>
        <dbReference type="ARBA" id="ARBA00000085"/>
    </source>
</evidence>
<dbReference type="EC" id="2.7.13.3" evidence="2"/>
<dbReference type="InterPro" id="IPR003661">
    <property type="entry name" value="HisK_dim/P_dom"/>
</dbReference>
<dbReference type="SMART" id="SM00448">
    <property type="entry name" value="REC"/>
    <property type="match status" value="1"/>
</dbReference>
<dbReference type="EMBL" id="JAQPOK010000159">
    <property type="protein sequence ID" value="MDJ1181266.1"/>
    <property type="molecule type" value="Genomic_DNA"/>
</dbReference>
<evidence type="ECO:0000313" key="9">
    <source>
        <dbReference type="EMBL" id="MDJ1181266.1"/>
    </source>
</evidence>
<keyword evidence="10" id="KW-1185">Reference proteome</keyword>
<protein>
    <recommendedName>
        <fullName evidence="2">histidine kinase</fullName>
        <ecNumber evidence="2">2.7.13.3</ecNumber>
    </recommendedName>
</protein>
<feature type="domain" description="Histidine kinase" evidence="7">
    <location>
        <begin position="143"/>
        <end position="366"/>
    </location>
</feature>
<keyword evidence="5" id="KW-0902">Two-component regulatory system</keyword>
<dbReference type="Proteomes" id="UP001231370">
    <property type="component" value="Unassembled WGS sequence"/>
</dbReference>
<keyword evidence="4" id="KW-0808">Transferase</keyword>
<evidence type="ECO:0000313" key="10">
    <source>
        <dbReference type="Proteomes" id="UP001231370"/>
    </source>
</evidence>